<accession>A0ABS8FAY3</accession>
<dbReference type="Proteomes" id="UP001430637">
    <property type="component" value="Unassembled WGS sequence"/>
</dbReference>
<dbReference type="InterPro" id="IPR011335">
    <property type="entry name" value="Restrct_endonuc-II-like"/>
</dbReference>
<dbReference type="HAMAP" id="MF_00048">
    <property type="entry name" value="UPF0102"/>
    <property type="match status" value="1"/>
</dbReference>
<dbReference type="SUPFAM" id="SSF52980">
    <property type="entry name" value="Restriction endonuclease-like"/>
    <property type="match status" value="1"/>
</dbReference>
<proteinExistence type="inferred from homology"/>
<dbReference type="EMBL" id="JAJEQL010000010">
    <property type="protein sequence ID" value="MCC2199218.1"/>
    <property type="molecule type" value="Genomic_DNA"/>
</dbReference>
<name>A0ABS8FAY3_9FIRM</name>
<gene>
    <name evidence="3" type="ORF">LKD23_05515</name>
</gene>
<dbReference type="PANTHER" id="PTHR34039">
    <property type="entry name" value="UPF0102 PROTEIN YRAN"/>
    <property type="match status" value="1"/>
</dbReference>
<dbReference type="RefSeq" id="WP_227620874.1">
    <property type="nucleotide sequence ID" value="NZ_JAJEQL010000010.1"/>
</dbReference>
<dbReference type="NCBIfam" id="NF009150">
    <property type="entry name" value="PRK12497.1-3"/>
    <property type="match status" value="1"/>
</dbReference>
<sequence>MGRAETGQRGEAAAARFYQKQGAELLGHNYHTRMGEIDLILREPDGTLVFCEVKTRAKDSLDTPAAAVNAAKQRRIIASAALYLQSTCQSDEPVRFDVAEVVPLDSGRWMVHIIKGAFWAKS</sequence>
<dbReference type="Gene3D" id="3.40.1350.10">
    <property type="match status" value="1"/>
</dbReference>
<organism evidence="3 4">
    <name type="scientific">Faecalibacterium butyricigenerans</name>
    <dbReference type="NCBI Taxonomy" id="1851427"/>
    <lineage>
        <taxon>Bacteria</taxon>
        <taxon>Bacillati</taxon>
        <taxon>Bacillota</taxon>
        <taxon>Clostridia</taxon>
        <taxon>Eubacteriales</taxon>
        <taxon>Oscillospiraceae</taxon>
        <taxon>Faecalibacterium</taxon>
    </lineage>
</organism>
<dbReference type="InterPro" id="IPR011856">
    <property type="entry name" value="tRNA_endonuc-like_dom_sf"/>
</dbReference>
<evidence type="ECO:0000313" key="4">
    <source>
        <dbReference type="Proteomes" id="UP001430637"/>
    </source>
</evidence>
<dbReference type="InterPro" id="IPR003509">
    <property type="entry name" value="UPF0102_YraN-like"/>
</dbReference>
<reference evidence="3" key="1">
    <citation type="submission" date="2021-10" db="EMBL/GenBank/DDBJ databases">
        <title>Anaerobic single-cell dispensing facilitates the cultivation of human gut bacteria.</title>
        <authorList>
            <person name="Afrizal A."/>
        </authorList>
    </citation>
    <scope>NUCLEOTIDE SEQUENCE</scope>
    <source>
        <strain evidence="3">CLA-AA-H233</strain>
    </source>
</reference>
<dbReference type="CDD" id="cd20736">
    <property type="entry name" value="PoNe_Nuclease"/>
    <property type="match status" value="1"/>
</dbReference>
<dbReference type="NCBIfam" id="TIGR00252">
    <property type="entry name" value="YraN family protein"/>
    <property type="match status" value="1"/>
</dbReference>
<protein>
    <recommendedName>
        <fullName evidence="2">UPF0102 protein LKD23_05515</fullName>
    </recommendedName>
</protein>
<dbReference type="PANTHER" id="PTHR34039:SF1">
    <property type="entry name" value="UPF0102 PROTEIN YRAN"/>
    <property type="match status" value="1"/>
</dbReference>
<keyword evidence="4" id="KW-1185">Reference proteome</keyword>
<comment type="caution">
    <text evidence="3">The sequence shown here is derived from an EMBL/GenBank/DDBJ whole genome shotgun (WGS) entry which is preliminary data.</text>
</comment>
<comment type="similarity">
    <text evidence="1 2">Belongs to the UPF0102 family.</text>
</comment>
<dbReference type="Pfam" id="PF02021">
    <property type="entry name" value="UPF0102"/>
    <property type="match status" value="1"/>
</dbReference>
<evidence type="ECO:0000256" key="1">
    <source>
        <dbReference type="ARBA" id="ARBA00006738"/>
    </source>
</evidence>
<evidence type="ECO:0000256" key="2">
    <source>
        <dbReference type="HAMAP-Rule" id="MF_00048"/>
    </source>
</evidence>
<evidence type="ECO:0000313" key="3">
    <source>
        <dbReference type="EMBL" id="MCC2199218.1"/>
    </source>
</evidence>